<dbReference type="RefSeq" id="WP_302076201.1">
    <property type="nucleotide sequence ID" value="NZ_JAUKWQ010000002.1"/>
</dbReference>
<feature type="domain" description="Hypervirulence associated protein TUDOR" evidence="1">
    <location>
        <begin position="7"/>
        <end position="68"/>
    </location>
</feature>
<dbReference type="InterPro" id="IPR021331">
    <property type="entry name" value="Hva1_TUDOR"/>
</dbReference>
<keyword evidence="3" id="KW-1185">Reference proteome</keyword>
<dbReference type="Proteomes" id="UP001169006">
    <property type="component" value="Unassembled WGS sequence"/>
</dbReference>
<evidence type="ECO:0000313" key="2">
    <source>
        <dbReference type="EMBL" id="MDO1582055.1"/>
    </source>
</evidence>
<sequence length="71" mass="7884">MSKIKEGDEVTWQWGRGEAEGKVVDTFTDDVTRLIKGKKIKRKASAKEPAVLVRQDDGARALKSSSEVHKS</sequence>
<accession>A0ABT8SUE5</accession>
<reference evidence="2" key="1">
    <citation type="journal article" date="2015" name="Int. J. Syst. Evol. Microbiol.">
        <title>Rhizobium oryzicola sp. nov., potential plant-growth-promoting endophytic bacteria isolated from rice roots.</title>
        <authorList>
            <person name="Zhang X.X."/>
            <person name="Gao J.S."/>
            <person name="Cao Y.H."/>
            <person name="Sheirdil R.A."/>
            <person name="Wang X.C."/>
            <person name="Zhang L."/>
        </authorList>
    </citation>
    <scope>NUCLEOTIDE SEQUENCE</scope>
    <source>
        <strain evidence="2">05753</strain>
    </source>
</reference>
<protein>
    <submittedName>
        <fullName evidence="2">DUF2945 domain-containing protein</fullName>
    </submittedName>
</protein>
<dbReference type="Gene3D" id="2.30.30.1060">
    <property type="match status" value="1"/>
</dbReference>
<dbReference type="Pfam" id="PF11160">
    <property type="entry name" value="Hva1_TUDOR"/>
    <property type="match status" value="1"/>
</dbReference>
<evidence type="ECO:0000259" key="1">
    <source>
        <dbReference type="Pfam" id="PF11160"/>
    </source>
</evidence>
<proteinExistence type="predicted"/>
<reference evidence="2" key="2">
    <citation type="submission" date="2023-07" db="EMBL/GenBank/DDBJ databases">
        <authorList>
            <person name="Sun H."/>
        </authorList>
    </citation>
    <scope>NUCLEOTIDE SEQUENCE</scope>
    <source>
        <strain evidence="2">05753</strain>
    </source>
</reference>
<organism evidence="2 3">
    <name type="scientific">Rhizobium oryzicola</name>
    <dbReference type="NCBI Taxonomy" id="1232668"/>
    <lineage>
        <taxon>Bacteria</taxon>
        <taxon>Pseudomonadati</taxon>
        <taxon>Pseudomonadota</taxon>
        <taxon>Alphaproteobacteria</taxon>
        <taxon>Hyphomicrobiales</taxon>
        <taxon>Rhizobiaceae</taxon>
        <taxon>Rhizobium/Agrobacterium group</taxon>
        <taxon>Rhizobium</taxon>
    </lineage>
</organism>
<evidence type="ECO:0000313" key="3">
    <source>
        <dbReference type="Proteomes" id="UP001169006"/>
    </source>
</evidence>
<comment type="caution">
    <text evidence="2">The sequence shown here is derived from an EMBL/GenBank/DDBJ whole genome shotgun (WGS) entry which is preliminary data.</text>
</comment>
<dbReference type="EMBL" id="JAUKWQ010000002">
    <property type="protein sequence ID" value="MDO1582055.1"/>
    <property type="molecule type" value="Genomic_DNA"/>
</dbReference>
<name>A0ABT8SUE5_9HYPH</name>
<gene>
    <name evidence="2" type="ORF">Q2T52_08100</name>
</gene>